<gene>
    <name evidence="2" type="ORF">GCL60_04195</name>
</gene>
<accession>A0A6N6VX52</accession>
<name>A0A6N6VX52_9BACT</name>
<evidence type="ECO:0000313" key="2">
    <source>
        <dbReference type="EMBL" id="KAB8039462.1"/>
    </source>
</evidence>
<feature type="transmembrane region" description="Helical" evidence="1">
    <location>
        <begin position="47"/>
        <end position="72"/>
    </location>
</feature>
<dbReference type="OrthoDB" id="5289882at2"/>
<organism evidence="2 3">
    <name type="scientific">Silvanigrella paludirubra</name>
    <dbReference type="NCBI Taxonomy" id="2499159"/>
    <lineage>
        <taxon>Bacteria</taxon>
        <taxon>Pseudomonadati</taxon>
        <taxon>Bdellovibrionota</taxon>
        <taxon>Oligoflexia</taxon>
        <taxon>Silvanigrellales</taxon>
        <taxon>Silvanigrellaceae</taxon>
        <taxon>Silvanigrella</taxon>
    </lineage>
</organism>
<dbReference type="EMBL" id="WFLM01000002">
    <property type="protein sequence ID" value="KAB8039462.1"/>
    <property type="molecule type" value="Genomic_DNA"/>
</dbReference>
<keyword evidence="1" id="KW-0472">Membrane</keyword>
<evidence type="ECO:0000256" key="1">
    <source>
        <dbReference type="SAM" id="Phobius"/>
    </source>
</evidence>
<sequence length="379" mass="43583">MIQSHRNDLEPWYVRKKKFQNTNTSGKSFKKTSNEEVEKSSQTRQMLLVVSHIFLVLFFSVLSGVLFTLLFLESSTSNRFTIFLVLAIFSLLFSVFLIFNKIGFICSKLSKNNEEMNKISLAFKYLRGQIEVEEPRKGIPAPEMALYQFIQQVRAYAMEKTFLKQKQDRPQDAFSNLNGADPHSLLKRRWNDVLDSLNEFEIYLANDPKGIIEKLIVKSPPQNMDVSQIFRDVAETFDTTWRRKGINIEHAIVTPLKANTNEALLRRLLVGPWRSCVYFARRGNGVVFSAKSFDGKITTRWECEGMAFPEEFFELIKNNQLDVNERIEKGMAMIALDPNSPNTLFALISFVTWIDLANVAGCDYDIKQGSEGLVIELRL</sequence>
<comment type="caution">
    <text evidence="2">The sequence shown here is derived from an EMBL/GenBank/DDBJ whole genome shotgun (WGS) entry which is preliminary data.</text>
</comment>
<reference evidence="2 3" key="1">
    <citation type="submission" date="2019-10" db="EMBL/GenBank/DDBJ databases">
        <title>New species of Slilvanegrellaceae.</title>
        <authorList>
            <person name="Pitt A."/>
            <person name="Hahn M.W."/>
        </authorList>
    </citation>
    <scope>NUCLEOTIDE SEQUENCE [LARGE SCALE GENOMIC DNA]</scope>
    <source>
        <strain evidence="2 3">SP-Ram-0.45-NSY-1</strain>
    </source>
</reference>
<proteinExistence type="predicted"/>
<protein>
    <submittedName>
        <fullName evidence="2">Uncharacterized protein</fullName>
    </submittedName>
</protein>
<dbReference type="RefSeq" id="WP_153418687.1">
    <property type="nucleotide sequence ID" value="NZ_WFLM01000002.1"/>
</dbReference>
<keyword evidence="3" id="KW-1185">Reference proteome</keyword>
<feature type="transmembrane region" description="Helical" evidence="1">
    <location>
        <begin position="78"/>
        <end position="99"/>
    </location>
</feature>
<dbReference type="Proteomes" id="UP000437748">
    <property type="component" value="Unassembled WGS sequence"/>
</dbReference>
<evidence type="ECO:0000313" key="3">
    <source>
        <dbReference type="Proteomes" id="UP000437748"/>
    </source>
</evidence>
<dbReference type="AlphaFoldDB" id="A0A6N6VX52"/>
<keyword evidence="1" id="KW-0812">Transmembrane</keyword>
<keyword evidence="1" id="KW-1133">Transmembrane helix</keyword>